<evidence type="ECO:0000313" key="2">
    <source>
        <dbReference type="Proteomes" id="UP001336250"/>
    </source>
</evidence>
<accession>A0AAW9QNH3</accession>
<comment type="caution">
    <text evidence="1">The sequence shown here is derived from an EMBL/GenBank/DDBJ whole genome shotgun (WGS) entry which is preliminary data.</text>
</comment>
<dbReference type="RefSeq" id="WP_332292582.1">
    <property type="nucleotide sequence ID" value="NZ_JAZIBG010000051.1"/>
</dbReference>
<evidence type="ECO:0000313" key="1">
    <source>
        <dbReference type="EMBL" id="MEF7616952.1"/>
    </source>
</evidence>
<keyword evidence="2" id="KW-1185">Reference proteome</keyword>
<sequence>MTVDFTGFAMNIPRPIAGINPLNLEFSVQGHLNFSKDGKVANYAPLPYEFKVAAFCTDYCKTTAPEASWSAPPIASVKFIDLNASPTVPYYPYDFSVAIDSISYGNTQYYLNRINSVELSLNYEYNGELATKTMSDFTKSAGLSLDMAGRSQVQRALALDSALSKLDLAKSLAQPVPVRPDGTLSLEDLASLKSSVSTEQNLRTLSQDFSDFVAARPEKSSQDYSKETFMSNVNFLKEIVQTRLTGGKTGLAQMIRAGNLMGMGTGVAASALGQWLREDPPDYDYLNLDQYGLGTGRSDFAQTLSEAFSKGLVLDGVGSFEGMINVTNLYLAEMTAMGTAYERYSGAFLSGDLELANSHYQSYRLYESRLNFYFTTMANLWLAADESLGAMQMPTLTIDELHAAKASLRAAIATMQLQGASLRSSGSDTEPTVENLQALLAELESLDLAEFSGLTLRDIMTPNYGQLALDAVTPAVPEASTTVMFALGLLALMLGTRSRRNTDFRNY</sequence>
<proteinExistence type="predicted"/>
<protein>
    <recommendedName>
        <fullName evidence="3">PEP-CTERM protein-sorting domain-containing protein</fullName>
    </recommendedName>
</protein>
<gene>
    <name evidence="1" type="ORF">V4F39_23765</name>
</gene>
<dbReference type="Proteomes" id="UP001336250">
    <property type="component" value="Unassembled WGS sequence"/>
</dbReference>
<name>A0AAW9QNH3_9BURK</name>
<dbReference type="EMBL" id="JAZIBG010000051">
    <property type="protein sequence ID" value="MEF7616952.1"/>
    <property type="molecule type" value="Genomic_DNA"/>
</dbReference>
<organism evidence="1 2">
    <name type="scientific">Aquincola agrisoli</name>
    <dbReference type="NCBI Taxonomy" id="3119538"/>
    <lineage>
        <taxon>Bacteria</taxon>
        <taxon>Pseudomonadati</taxon>
        <taxon>Pseudomonadota</taxon>
        <taxon>Betaproteobacteria</taxon>
        <taxon>Burkholderiales</taxon>
        <taxon>Sphaerotilaceae</taxon>
        <taxon>Aquincola</taxon>
    </lineage>
</organism>
<dbReference type="AlphaFoldDB" id="A0AAW9QNH3"/>
<reference evidence="1 2" key="1">
    <citation type="submission" date="2024-02" db="EMBL/GenBank/DDBJ databases">
        <title>Genome sequence of Aquincola sp. MAHUQ-54.</title>
        <authorList>
            <person name="Huq M.A."/>
        </authorList>
    </citation>
    <scope>NUCLEOTIDE SEQUENCE [LARGE SCALE GENOMIC DNA]</scope>
    <source>
        <strain evidence="1 2">MAHUQ-54</strain>
    </source>
</reference>
<evidence type="ECO:0008006" key="3">
    <source>
        <dbReference type="Google" id="ProtNLM"/>
    </source>
</evidence>